<reference evidence="3" key="1">
    <citation type="journal article" date="2021" name="New Phytol.">
        <title>Evolutionary innovations through gain and loss of genes in the ectomycorrhizal Boletales.</title>
        <authorList>
            <person name="Wu G."/>
            <person name="Miyauchi S."/>
            <person name="Morin E."/>
            <person name="Kuo A."/>
            <person name="Drula E."/>
            <person name="Varga T."/>
            <person name="Kohler A."/>
            <person name="Feng B."/>
            <person name="Cao Y."/>
            <person name="Lipzen A."/>
            <person name="Daum C."/>
            <person name="Hundley H."/>
            <person name="Pangilinan J."/>
            <person name="Johnson J."/>
            <person name="Barry K."/>
            <person name="LaButti K."/>
            <person name="Ng V."/>
            <person name="Ahrendt S."/>
            <person name="Min B."/>
            <person name="Choi I.G."/>
            <person name="Park H."/>
            <person name="Plett J.M."/>
            <person name="Magnuson J."/>
            <person name="Spatafora J.W."/>
            <person name="Nagy L.G."/>
            <person name="Henrissat B."/>
            <person name="Grigoriev I.V."/>
            <person name="Yang Z.L."/>
            <person name="Xu J."/>
            <person name="Martin F.M."/>
        </authorList>
    </citation>
    <scope>NUCLEOTIDE SEQUENCE</scope>
    <source>
        <strain evidence="3">KKN 215</strain>
    </source>
</reference>
<sequence>MWSRFAFVGTRKAFWFQPPLLVSAGVATCGALYFTASHCRIYLDSEERKHSRSATNTSRLDFNVSSFGTSSTHRQVFFGGSDGKITRLLEQSGILEEGSGIARYDFAQASSGETTHEDHSEATVPADTGFWSLFSLFEPSDSERTHVWYQRNLIPAMVGALADLYSKLHGSDIPPSDDTPASEEVEQVMIETFSRLEDDLSEVTSAAPLYKNAVIRTTARSPGNVTLFYDSSSRHLHVASTARSLRAVLGRRSETEQGQPPSISATLLTGSEVDGQDDREISSALPPPSTAITHDIGSGAVGDAPSTLTIQASATSVSIQPGDFLILGSQSIWDAISEDRAVQIVGQKNRTAVSTGPVAEAITAFSIPHPFSWVFNEVDHAEFVVSAAAPFNAAKQLIQAARRPESHEGDSSDPLAGGNVMTAMVIFFVEESNRQ</sequence>
<evidence type="ECO:0000313" key="3">
    <source>
        <dbReference type="EMBL" id="KAH8100383.1"/>
    </source>
</evidence>
<dbReference type="InterPro" id="IPR001932">
    <property type="entry name" value="PPM-type_phosphatase-like_dom"/>
</dbReference>
<feature type="transmembrane region" description="Helical" evidence="1">
    <location>
        <begin position="20"/>
        <end position="43"/>
    </location>
</feature>
<evidence type="ECO:0000259" key="2">
    <source>
        <dbReference type="PROSITE" id="PS51746"/>
    </source>
</evidence>
<dbReference type="Proteomes" id="UP000813824">
    <property type="component" value="Unassembled WGS sequence"/>
</dbReference>
<comment type="caution">
    <text evidence="3">The sequence shown here is derived from an EMBL/GenBank/DDBJ whole genome shotgun (WGS) entry which is preliminary data.</text>
</comment>
<organism evidence="3 4">
    <name type="scientific">Cristinia sonorae</name>
    <dbReference type="NCBI Taxonomy" id="1940300"/>
    <lineage>
        <taxon>Eukaryota</taxon>
        <taxon>Fungi</taxon>
        <taxon>Dikarya</taxon>
        <taxon>Basidiomycota</taxon>
        <taxon>Agaricomycotina</taxon>
        <taxon>Agaricomycetes</taxon>
        <taxon>Agaricomycetidae</taxon>
        <taxon>Agaricales</taxon>
        <taxon>Pleurotineae</taxon>
        <taxon>Stephanosporaceae</taxon>
        <taxon>Cristinia</taxon>
    </lineage>
</organism>
<proteinExistence type="predicted"/>
<keyword evidence="1" id="KW-1133">Transmembrane helix</keyword>
<evidence type="ECO:0000313" key="4">
    <source>
        <dbReference type="Proteomes" id="UP000813824"/>
    </source>
</evidence>
<keyword evidence="4" id="KW-1185">Reference proteome</keyword>
<keyword evidence="1" id="KW-0812">Transmembrane</keyword>
<dbReference type="SUPFAM" id="SSF81606">
    <property type="entry name" value="PP2C-like"/>
    <property type="match status" value="1"/>
</dbReference>
<dbReference type="AlphaFoldDB" id="A0A8K0UN40"/>
<feature type="domain" description="PPM-type phosphatase" evidence="2">
    <location>
        <begin position="103"/>
        <end position="428"/>
    </location>
</feature>
<dbReference type="PROSITE" id="PS51746">
    <property type="entry name" value="PPM_2"/>
    <property type="match status" value="1"/>
</dbReference>
<protein>
    <recommendedName>
        <fullName evidence="2">PPM-type phosphatase domain-containing protein</fullName>
    </recommendedName>
</protein>
<dbReference type="InterPro" id="IPR036457">
    <property type="entry name" value="PPM-type-like_dom_sf"/>
</dbReference>
<dbReference type="EMBL" id="JAEVFJ010000016">
    <property type="protein sequence ID" value="KAH8100383.1"/>
    <property type="molecule type" value="Genomic_DNA"/>
</dbReference>
<keyword evidence="1" id="KW-0472">Membrane</keyword>
<name>A0A8K0UN40_9AGAR</name>
<dbReference type="OrthoDB" id="420076at2759"/>
<accession>A0A8K0UN40</accession>
<evidence type="ECO:0000256" key="1">
    <source>
        <dbReference type="SAM" id="Phobius"/>
    </source>
</evidence>
<dbReference type="Gene3D" id="3.60.40.10">
    <property type="entry name" value="PPM-type phosphatase domain"/>
    <property type="match status" value="1"/>
</dbReference>
<gene>
    <name evidence="3" type="ORF">BXZ70DRAFT_907485</name>
</gene>